<dbReference type="OrthoDB" id="9763189at2"/>
<dbReference type="GO" id="GO:0046872">
    <property type="term" value="F:metal ion binding"/>
    <property type="evidence" value="ECO:0007669"/>
    <property type="project" value="InterPro"/>
</dbReference>
<dbReference type="Gene3D" id="2.40.50.100">
    <property type="match status" value="1"/>
</dbReference>
<dbReference type="InterPro" id="IPR011764">
    <property type="entry name" value="Biotin_carboxylation_dom"/>
</dbReference>
<comment type="caution">
    <text evidence="11">The sequence shown here is derived from an EMBL/GenBank/DDBJ whole genome shotgun (WGS) entry which is preliminary data.</text>
</comment>
<dbReference type="SUPFAM" id="SSF52440">
    <property type="entry name" value="PreATP-grasp domain"/>
    <property type="match status" value="1"/>
</dbReference>
<evidence type="ECO:0000313" key="11">
    <source>
        <dbReference type="EMBL" id="KIL97235.1"/>
    </source>
</evidence>
<organism evidence="11 12">
    <name type="scientific">Paramagnetospirillum magnetotacticum MS-1</name>
    <dbReference type="NCBI Taxonomy" id="272627"/>
    <lineage>
        <taxon>Bacteria</taxon>
        <taxon>Pseudomonadati</taxon>
        <taxon>Pseudomonadota</taxon>
        <taxon>Alphaproteobacteria</taxon>
        <taxon>Rhodospirillales</taxon>
        <taxon>Magnetospirillaceae</taxon>
        <taxon>Paramagnetospirillum</taxon>
    </lineage>
</organism>
<evidence type="ECO:0000259" key="10">
    <source>
        <dbReference type="PROSITE" id="PS50979"/>
    </source>
</evidence>
<sequence>MFDKILIANRGEIACRVMRTAKRLGIRTVAVYSEADANAMHVAMADEAVLIGPAAASESYLKGDVILEAAKRTGAQAVHPGYGFLSENAGFAESCGRSGVTFIGPPVGAIHAMGSKAESKRLMEAAGVPLVPGYHGKGQSIEELTREAARIGYPVLVKASAGGGGKGMRVVTEASGLADAVASAKREAKAAFGDDSLLLETYLGRPRHVEIQVFCDTHGNGVYLFERDCSIQRRHQKVIEEAPAPALSDETRRAMGEAAVAAAQAVDYVGAGTVEFLYQDGRFFFIEMNTRLQVEHPVTEMITGLDLVEWQLLVASGGKLPLAQKQLTRKGHAFEARLYAEDPSKDFLPAIGRLVHLVPPSENRHVRVDTGVRQGDEVTPFYDPMIAKLIVWDEDRDAALRRLRRALADYQVAGVTTNVSFLGAIAAHPAFARLEIDTGFIERHRADLLPPPAPIPALGLAFASLALLLWREEDSAKAAMGSGDPHSPWHQTNGWRLNDDNHHDFRFLDAGEERRVTVHFVDQGWSLDLPDQTLSARRASLSGSTLSAEIGGERRTASVVRSGFDLTVLHDGHVWKIKLDDPSATAAEREGGDGRLAAPMPGTVVQVLVQPGDVVTAGQPLIVVEAMKMEHAIKAPGEGKVAAIHFKVGDTVAEGIELLAFEVSK</sequence>
<dbReference type="InterPro" id="IPR011761">
    <property type="entry name" value="ATP-grasp"/>
</dbReference>
<evidence type="ECO:0000256" key="4">
    <source>
        <dbReference type="ARBA" id="ARBA00022840"/>
    </source>
</evidence>
<keyword evidence="4 7" id="KW-0067">ATP-binding</keyword>
<dbReference type="InterPro" id="IPR050856">
    <property type="entry name" value="Biotin_carboxylase_complex"/>
</dbReference>
<dbReference type="Pfam" id="PF00364">
    <property type="entry name" value="Biotin_lipoyl"/>
    <property type="match status" value="1"/>
</dbReference>
<comment type="cofactor">
    <cofactor evidence="1">
        <name>biotin</name>
        <dbReference type="ChEBI" id="CHEBI:57586"/>
    </cofactor>
</comment>
<dbReference type="PROSITE" id="PS50979">
    <property type="entry name" value="BC"/>
    <property type="match status" value="1"/>
</dbReference>
<keyword evidence="6" id="KW-0092">Biotin</keyword>
<dbReference type="SUPFAM" id="SSF51246">
    <property type="entry name" value="Rudiment single hybrid motif"/>
    <property type="match status" value="1"/>
</dbReference>
<dbReference type="InterPro" id="IPR005482">
    <property type="entry name" value="Biotin_COase_C"/>
</dbReference>
<dbReference type="PROSITE" id="PS50975">
    <property type="entry name" value="ATP_GRASP"/>
    <property type="match status" value="1"/>
</dbReference>
<dbReference type="RefSeq" id="WP_009871074.1">
    <property type="nucleotide sequence ID" value="NZ_JXSL01000030.1"/>
</dbReference>
<dbReference type="PROSITE" id="PS00866">
    <property type="entry name" value="CPSASE_1"/>
    <property type="match status" value="1"/>
</dbReference>
<dbReference type="FunFam" id="3.40.50.20:FF:000010">
    <property type="entry name" value="Propionyl-CoA carboxylase subunit alpha"/>
    <property type="match status" value="1"/>
</dbReference>
<dbReference type="InterPro" id="IPR048429">
    <property type="entry name" value="MCC_alpha_BT"/>
</dbReference>
<evidence type="ECO:0000259" key="9">
    <source>
        <dbReference type="PROSITE" id="PS50975"/>
    </source>
</evidence>
<dbReference type="Gene3D" id="3.30.470.20">
    <property type="entry name" value="ATP-grasp fold, B domain"/>
    <property type="match status" value="1"/>
</dbReference>
<evidence type="ECO:0000259" key="8">
    <source>
        <dbReference type="PROSITE" id="PS50968"/>
    </source>
</evidence>
<evidence type="ECO:0000256" key="2">
    <source>
        <dbReference type="ARBA" id="ARBA00022598"/>
    </source>
</evidence>
<dbReference type="PANTHER" id="PTHR18866">
    <property type="entry name" value="CARBOXYLASE:PYRUVATE/ACETYL-COA/PROPIONYL-COA CARBOXYLASE"/>
    <property type="match status" value="1"/>
</dbReference>
<proteinExistence type="predicted"/>
<dbReference type="CDD" id="cd06850">
    <property type="entry name" value="biotinyl_domain"/>
    <property type="match status" value="1"/>
</dbReference>
<protein>
    <submittedName>
        <fullName evidence="11">Methylcrotonyl-CoA carboxylase biotin-containing subunit</fullName>
    </submittedName>
</protein>
<evidence type="ECO:0000256" key="1">
    <source>
        <dbReference type="ARBA" id="ARBA00001953"/>
    </source>
</evidence>
<dbReference type="SUPFAM" id="SSF56059">
    <property type="entry name" value="Glutathione synthetase ATP-binding domain-like"/>
    <property type="match status" value="1"/>
</dbReference>
<dbReference type="InterPro" id="IPR001882">
    <property type="entry name" value="Biotin_BS"/>
</dbReference>
<dbReference type="Pfam" id="PF02786">
    <property type="entry name" value="CPSase_L_D2"/>
    <property type="match status" value="1"/>
</dbReference>
<feature type="domain" description="Lipoyl-binding" evidence="8">
    <location>
        <begin position="587"/>
        <end position="662"/>
    </location>
</feature>
<reference evidence="11 12" key="1">
    <citation type="submission" date="2015-01" db="EMBL/GenBank/DDBJ databases">
        <title>Genome Sequence of Magnetospirillum magnetotacticum Strain MS-1.</title>
        <authorList>
            <person name="Marinov G.K."/>
            <person name="Smalley M.D."/>
            <person name="DeSalvo G."/>
        </authorList>
    </citation>
    <scope>NUCLEOTIDE SEQUENCE [LARGE SCALE GENOMIC DNA]</scope>
    <source>
        <strain evidence="11 12">MS-1</strain>
    </source>
</reference>
<accession>A0A0C2YRB1</accession>
<dbReference type="STRING" id="272627.CCC_00296"/>
<feature type="domain" description="ATP-grasp" evidence="9">
    <location>
        <begin position="120"/>
        <end position="316"/>
    </location>
</feature>
<keyword evidence="3 7" id="KW-0547">Nucleotide-binding</keyword>
<dbReference type="PROSITE" id="PS00188">
    <property type="entry name" value="BIOTIN"/>
    <property type="match status" value="1"/>
</dbReference>
<dbReference type="InterPro" id="IPR011053">
    <property type="entry name" value="Single_hybrid_motif"/>
</dbReference>
<dbReference type="GO" id="GO:0016874">
    <property type="term" value="F:ligase activity"/>
    <property type="evidence" value="ECO:0007669"/>
    <property type="project" value="UniProtKB-KW"/>
</dbReference>
<dbReference type="Pfam" id="PF00289">
    <property type="entry name" value="Biotin_carb_N"/>
    <property type="match status" value="1"/>
</dbReference>
<dbReference type="Gene3D" id="3.30.700.40">
    <property type="match status" value="1"/>
</dbReference>
<dbReference type="InterPro" id="IPR000089">
    <property type="entry name" value="Biotin_lipoyl"/>
</dbReference>
<keyword evidence="2" id="KW-0436">Ligase</keyword>
<dbReference type="InterPro" id="IPR011054">
    <property type="entry name" value="Rudment_hybrid_motif"/>
</dbReference>
<dbReference type="PROSITE" id="PS00867">
    <property type="entry name" value="CPSASE_2"/>
    <property type="match status" value="1"/>
</dbReference>
<dbReference type="FunFam" id="2.40.50.100:FF:000003">
    <property type="entry name" value="Acetyl-CoA carboxylase biotin carboxyl carrier protein"/>
    <property type="match status" value="1"/>
</dbReference>
<dbReference type="EMBL" id="JXSL01000030">
    <property type="protein sequence ID" value="KIL97235.1"/>
    <property type="molecule type" value="Genomic_DNA"/>
</dbReference>
<keyword evidence="5" id="KW-0809">Transit peptide</keyword>
<name>A0A0C2YRB1_PARME</name>
<dbReference type="SUPFAM" id="SSF51230">
    <property type="entry name" value="Single hybrid motif"/>
    <property type="match status" value="1"/>
</dbReference>
<dbReference type="Proteomes" id="UP000031971">
    <property type="component" value="Unassembled WGS sequence"/>
</dbReference>
<dbReference type="Pfam" id="PF21139">
    <property type="entry name" value="BT_MCC_alpha"/>
    <property type="match status" value="1"/>
</dbReference>
<dbReference type="GO" id="GO:0005524">
    <property type="term" value="F:ATP binding"/>
    <property type="evidence" value="ECO:0007669"/>
    <property type="project" value="UniProtKB-UniRule"/>
</dbReference>
<dbReference type="InterPro" id="IPR016185">
    <property type="entry name" value="PreATP-grasp_dom_sf"/>
</dbReference>
<dbReference type="AlphaFoldDB" id="A0A0C2YRB1"/>
<dbReference type="PANTHER" id="PTHR18866:SF33">
    <property type="entry name" value="METHYLCROTONOYL-COA CARBOXYLASE SUBUNIT ALPHA, MITOCHONDRIAL-RELATED"/>
    <property type="match status" value="1"/>
</dbReference>
<evidence type="ECO:0000256" key="5">
    <source>
        <dbReference type="ARBA" id="ARBA00022946"/>
    </source>
</evidence>
<evidence type="ECO:0000256" key="7">
    <source>
        <dbReference type="PROSITE-ProRule" id="PRU00409"/>
    </source>
</evidence>
<dbReference type="Pfam" id="PF02785">
    <property type="entry name" value="Biotin_carb_C"/>
    <property type="match status" value="1"/>
</dbReference>
<dbReference type="NCBIfam" id="NF006367">
    <property type="entry name" value="PRK08591.1"/>
    <property type="match status" value="1"/>
</dbReference>
<dbReference type="InterPro" id="IPR005481">
    <property type="entry name" value="BC-like_N"/>
</dbReference>
<evidence type="ECO:0000256" key="6">
    <source>
        <dbReference type="ARBA" id="ARBA00023267"/>
    </source>
</evidence>
<dbReference type="FunFam" id="3.30.470.20:FF:000028">
    <property type="entry name" value="Methylcrotonoyl-CoA carboxylase subunit alpha, mitochondrial"/>
    <property type="match status" value="1"/>
</dbReference>
<keyword evidence="12" id="KW-1185">Reference proteome</keyword>
<feature type="domain" description="Biotin carboxylation" evidence="10">
    <location>
        <begin position="1"/>
        <end position="446"/>
    </location>
</feature>
<dbReference type="FunFam" id="3.30.1490.20:FF:000003">
    <property type="entry name" value="acetyl-CoA carboxylase isoform X1"/>
    <property type="match status" value="1"/>
</dbReference>
<dbReference type="PROSITE" id="PS50968">
    <property type="entry name" value="BIOTINYL_LIPOYL"/>
    <property type="match status" value="1"/>
</dbReference>
<evidence type="ECO:0000256" key="3">
    <source>
        <dbReference type="ARBA" id="ARBA00022741"/>
    </source>
</evidence>
<dbReference type="SMART" id="SM00878">
    <property type="entry name" value="Biotin_carb_C"/>
    <property type="match status" value="1"/>
</dbReference>
<gene>
    <name evidence="11" type="ORF">CCC_00296</name>
</gene>
<dbReference type="InterPro" id="IPR005479">
    <property type="entry name" value="CPAse_ATP-bd"/>
</dbReference>
<evidence type="ECO:0000313" key="12">
    <source>
        <dbReference type="Proteomes" id="UP000031971"/>
    </source>
</evidence>